<reference evidence="1 2" key="1">
    <citation type="submission" date="2019-08" db="EMBL/GenBank/DDBJ databases">
        <title>In-depth cultivation of the pig gut microbiome towards novel bacterial diversity and tailored functional studies.</title>
        <authorList>
            <person name="Wylensek D."/>
            <person name="Hitch T.C.A."/>
            <person name="Clavel T."/>
        </authorList>
    </citation>
    <scope>NUCLEOTIDE SEQUENCE [LARGE SCALE GENOMIC DNA]</scope>
    <source>
        <strain evidence="1 2">LKV-178-WT-2A</strain>
    </source>
</reference>
<name>A0A7K0KFC8_9BACT</name>
<keyword evidence="2" id="KW-1185">Reference proteome</keyword>
<dbReference type="RefSeq" id="WP_154534229.1">
    <property type="nucleotide sequence ID" value="NZ_VUNG01000019.1"/>
</dbReference>
<gene>
    <name evidence="1" type="ORF">FYJ73_08165</name>
</gene>
<accession>A0A7K0KFC8</accession>
<proteinExistence type="predicted"/>
<evidence type="ECO:0000313" key="1">
    <source>
        <dbReference type="EMBL" id="MST84642.1"/>
    </source>
</evidence>
<sequence length="156" mass="18041">MTEDLLNIVTDIDKCSKARKGSYIYPIARVHCNYDGEQKSFWFTNRSVTPREIGSLKNFGTFVHKYSDVAIRMMKINVGSSFDYSTKNYIKRMVDHEVVVENRTDFNNQTIEIAGDSLVYQYRSISTFLSALRQNKEDIADTKENIAQLLKFPTCK</sequence>
<dbReference type="AlphaFoldDB" id="A0A7K0KFC8"/>
<dbReference type="Proteomes" id="UP000438914">
    <property type="component" value="Unassembled WGS sequence"/>
</dbReference>
<organism evidence="1 2">
    <name type="scientific">Hallella mizrahii</name>
    <dbReference type="NCBI Taxonomy" id="2606637"/>
    <lineage>
        <taxon>Bacteria</taxon>
        <taxon>Pseudomonadati</taxon>
        <taxon>Bacteroidota</taxon>
        <taxon>Bacteroidia</taxon>
        <taxon>Bacteroidales</taxon>
        <taxon>Prevotellaceae</taxon>
        <taxon>Hallella</taxon>
    </lineage>
</organism>
<evidence type="ECO:0000313" key="2">
    <source>
        <dbReference type="Proteomes" id="UP000438914"/>
    </source>
</evidence>
<comment type="caution">
    <text evidence="1">The sequence shown here is derived from an EMBL/GenBank/DDBJ whole genome shotgun (WGS) entry which is preliminary data.</text>
</comment>
<dbReference type="EMBL" id="VUNG01000019">
    <property type="protein sequence ID" value="MST84642.1"/>
    <property type="molecule type" value="Genomic_DNA"/>
</dbReference>
<protein>
    <submittedName>
        <fullName evidence="1">Uncharacterized protein</fullName>
    </submittedName>
</protein>